<keyword evidence="1" id="KW-0614">Plasmid</keyword>
<dbReference type="HOGENOM" id="CLU_3059084_0_0_12"/>
<gene>
    <name evidence="1" type="ordered locus">BB_I18</name>
</gene>
<dbReference type="AlphaFoldDB" id="O50872"/>
<name>O50872_BORBU</name>
<dbReference type="PIR" id="A70242">
    <property type="entry name" value="A70242"/>
</dbReference>
<dbReference type="Proteomes" id="UP000001807">
    <property type="component" value="Plasmid lp28-4"/>
</dbReference>
<protein>
    <submittedName>
        <fullName evidence="1">Uncharacterized protein</fullName>
    </submittedName>
</protein>
<accession>O50872</accession>
<reference evidence="1 2" key="1">
    <citation type="journal article" date="1997" name="Nature">
        <title>Genomic sequence of a Lyme disease spirochaete, Borrelia burgdorferi.</title>
        <authorList>
            <person name="Fraser C.M."/>
            <person name="Casjens S."/>
            <person name="Huang W.M."/>
            <person name="Sutton G.G."/>
            <person name="Clayton R."/>
            <person name="Lathigra R."/>
            <person name="White O."/>
            <person name="Ketchum K.A."/>
            <person name="Dodson R."/>
            <person name="Hickey E.K."/>
            <person name="Gwinn M."/>
            <person name="Dougherty B."/>
            <person name="Tomb J.F."/>
            <person name="Fleischmann R.D."/>
            <person name="Richardson D."/>
            <person name="Peterson J."/>
            <person name="Kerlavage A.R."/>
            <person name="Quackenbush J."/>
            <person name="Salzberg S."/>
            <person name="Hanson M."/>
            <person name="van Vugt R."/>
            <person name="Palmer N."/>
            <person name="Adams M.D."/>
            <person name="Gocayne J."/>
            <person name="Weidman J."/>
            <person name="Utterback T."/>
            <person name="Watthey L."/>
            <person name="McDonald L."/>
            <person name="Artiach P."/>
            <person name="Bowman C."/>
            <person name="Garland S."/>
            <person name="Fuji C."/>
            <person name="Cotton M.D."/>
            <person name="Horst K."/>
            <person name="Roberts K."/>
            <person name="Hatch B."/>
            <person name="Smith H.O."/>
            <person name="Venter J.C."/>
        </authorList>
    </citation>
    <scope>NUCLEOTIDE SEQUENCE [LARGE SCALE GENOMIC DNA]</scope>
    <source>
        <strain evidence="2">ATCC 35210 / DSM 4680 / CIP 102532 / B31</strain>
    </source>
</reference>
<organism evidence="1 2">
    <name type="scientific">Borreliella burgdorferi (strain ATCC 35210 / DSM 4680 / CIP 102532 / B31)</name>
    <name type="common">Borrelia burgdorferi</name>
    <dbReference type="NCBI Taxonomy" id="224326"/>
    <lineage>
        <taxon>Bacteria</taxon>
        <taxon>Pseudomonadati</taxon>
        <taxon>Spirochaetota</taxon>
        <taxon>Spirochaetia</taxon>
        <taxon>Spirochaetales</taxon>
        <taxon>Borreliaceae</taxon>
        <taxon>Borreliella</taxon>
    </lineage>
</organism>
<dbReference type="OrthoDB" id="352815at2"/>
<evidence type="ECO:0000313" key="1">
    <source>
        <dbReference type="EMBL" id="AAC66205.1"/>
    </source>
</evidence>
<proteinExistence type="predicted"/>
<dbReference type="KEGG" id="bbu:BB_I18"/>
<geneLocation type="plasmid" evidence="1 2">
    <name>lp28-4</name>
</geneLocation>
<sequence>MIYTTISVEKYFHINYLFIFDHFMRGKQGLYRFFGQRTYISPELLQKFFV</sequence>
<keyword evidence="2" id="KW-1185">Reference proteome</keyword>
<dbReference type="EnsemblBacteria" id="AAC66205">
    <property type="protein sequence ID" value="AAC66205"/>
    <property type="gene ID" value="BB_I18"/>
</dbReference>
<evidence type="ECO:0000313" key="2">
    <source>
        <dbReference type="Proteomes" id="UP000001807"/>
    </source>
</evidence>
<dbReference type="EMBL" id="AE000789">
    <property type="protein sequence ID" value="AAC66205.1"/>
    <property type="molecule type" value="Genomic_DNA"/>
</dbReference>